<dbReference type="Gene3D" id="3.40.50.620">
    <property type="entry name" value="HUPs"/>
    <property type="match status" value="1"/>
</dbReference>
<dbReference type="GeneID" id="106757802"/>
<name>A0A1S3TQT5_VIGRR</name>
<evidence type="ECO:0000313" key="3">
    <source>
        <dbReference type="RefSeq" id="XP_014496087.1"/>
    </source>
</evidence>
<reference evidence="2" key="1">
    <citation type="journal article" date="2014" name="Nat. Commun.">
        <title>Genome sequence of mungbean and insights into evolution within Vigna species.</title>
        <authorList>
            <person name="Kang Y.J."/>
            <person name="Kim S.K."/>
            <person name="Kim M.Y."/>
            <person name="Lestari P."/>
            <person name="Kim K.H."/>
            <person name="Ha B.K."/>
            <person name="Jun T.H."/>
            <person name="Hwang W.J."/>
            <person name="Lee T."/>
            <person name="Lee J."/>
            <person name="Shim S."/>
            <person name="Yoon M.Y."/>
            <person name="Jang Y.E."/>
            <person name="Han K.S."/>
            <person name="Taeprayoon P."/>
            <person name="Yoon N."/>
            <person name="Somta P."/>
            <person name="Tanya P."/>
            <person name="Kim K.S."/>
            <person name="Gwag J.G."/>
            <person name="Moon J.K."/>
            <person name="Lee Y.H."/>
            <person name="Park B.S."/>
            <person name="Bombarely A."/>
            <person name="Doyle J.J."/>
            <person name="Jackson S.A."/>
            <person name="Schafleitner R."/>
            <person name="Srinives P."/>
            <person name="Varshney R.K."/>
            <person name="Lee S.H."/>
        </authorList>
    </citation>
    <scope>NUCLEOTIDE SEQUENCE [LARGE SCALE GENOMIC DNA]</scope>
    <source>
        <strain evidence="2">cv. VC1973A</strain>
    </source>
</reference>
<dbReference type="SUPFAM" id="SSF52402">
    <property type="entry name" value="Adenine nucleotide alpha hydrolases-like"/>
    <property type="match status" value="1"/>
</dbReference>
<proteinExistence type="predicted"/>
<reference evidence="3" key="2">
    <citation type="submission" date="2025-08" db="UniProtKB">
        <authorList>
            <consortium name="RefSeq"/>
        </authorList>
    </citation>
    <scope>IDENTIFICATION</scope>
    <source>
        <tissue evidence="3">Leaf</tissue>
    </source>
</reference>
<feature type="domain" description="UspA" evidence="1">
    <location>
        <begin position="9"/>
        <end position="167"/>
    </location>
</feature>
<dbReference type="CDD" id="cd23659">
    <property type="entry name" value="USP_At3g01520-like"/>
    <property type="match status" value="1"/>
</dbReference>
<dbReference type="InterPro" id="IPR006015">
    <property type="entry name" value="Universal_stress_UspA"/>
</dbReference>
<gene>
    <name evidence="3" type="primary">LOC106757802</name>
</gene>
<dbReference type="Proteomes" id="UP000087766">
    <property type="component" value="Chromosome 3"/>
</dbReference>
<dbReference type="AlphaFoldDB" id="A0A1S3TQT5"/>
<dbReference type="Pfam" id="PF00582">
    <property type="entry name" value="Usp"/>
    <property type="match status" value="1"/>
</dbReference>
<dbReference type="InterPro" id="IPR014729">
    <property type="entry name" value="Rossmann-like_a/b/a_fold"/>
</dbReference>
<accession>A0A1S3TQT5</accession>
<dbReference type="STRING" id="3916.A0A1S3TQT5"/>
<dbReference type="PANTHER" id="PTHR31964:SF125">
    <property type="entry name" value="OS05G0357525 PROTEIN"/>
    <property type="match status" value="1"/>
</dbReference>
<evidence type="ECO:0000259" key="1">
    <source>
        <dbReference type="Pfam" id="PF00582"/>
    </source>
</evidence>
<organism evidence="2 3">
    <name type="scientific">Vigna radiata var. radiata</name>
    <name type="common">Mung bean</name>
    <name type="synonym">Phaseolus aureus</name>
    <dbReference type="NCBI Taxonomy" id="3916"/>
    <lineage>
        <taxon>Eukaryota</taxon>
        <taxon>Viridiplantae</taxon>
        <taxon>Streptophyta</taxon>
        <taxon>Embryophyta</taxon>
        <taxon>Tracheophyta</taxon>
        <taxon>Spermatophyta</taxon>
        <taxon>Magnoliopsida</taxon>
        <taxon>eudicotyledons</taxon>
        <taxon>Gunneridae</taxon>
        <taxon>Pentapetalae</taxon>
        <taxon>rosids</taxon>
        <taxon>fabids</taxon>
        <taxon>Fabales</taxon>
        <taxon>Fabaceae</taxon>
        <taxon>Papilionoideae</taxon>
        <taxon>50 kb inversion clade</taxon>
        <taxon>NPAAA clade</taxon>
        <taxon>indigoferoid/millettioid clade</taxon>
        <taxon>Phaseoleae</taxon>
        <taxon>Vigna</taxon>
    </lineage>
</organism>
<dbReference type="OrthoDB" id="843225at2759"/>
<dbReference type="PRINTS" id="PR01438">
    <property type="entry name" value="UNVRSLSTRESS"/>
</dbReference>
<dbReference type="PANTHER" id="PTHR31964">
    <property type="entry name" value="ADENINE NUCLEOTIDE ALPHA HYDROLASES-LIKE SUPERFAMILY PROTEIN"/>
    <property type="match status" value="1"/>
</dbReference>
<dbReference type="RefSeq" id="XP_014496087.1">
    <property type="nucleotide sequence ID" value="XM_014640601.2"/>
</dbReference>
<evidence type="ECO:0000313" key="2">
    <source>
        <dbReference type="Proteomes" id="UP000087766"/>
    </source>
</evidence>
<dbReference type="Gramene" id="Vradi03g07510.1">
    <property type="protein sequence ID" value="Vradi03g07510.1"/>
    <property type="gene ID" value="Vradi03g07510"/>
</dbReference>
<sequence>MSEESRKERRVLVAVDESDESMYALSWSLKNIIFQNSSDTLILLYVKPHHHDTYTHLDSTSIMDDPETPGHVLSPKASAAIKKYSQDVVDCVLQKSKRMCKDLENVKVETQVERGNPRDVICEMSRKLNADLLVLGSHDYGVMKRAFIESVSEYCYQNVKCPVLIVRKRKPHAGPGN</sequence>
<protein>
    <submittedName>
        <fullName evidence="3">Universal stress protein A-like protein</fullName>
    </submittedName>
</protein>
<dbReference type="KEGG" id="vra:106757802"/>
<keyword evidence="2" id="KW-1185">Reference proteome</keyword>
<dbReference type="InterPro" id="IPR006016">
    <property type="entry name" value="UspA"/>
</dbReference>
<dbReference type="SMR" id="A0A1S3TQT5"/>